<sequence>MANIKLLQEAIQAFANGNNEIADKKMRKYFVEQAQEINKKLEEEMESEEEEEEMCEDINSDPEESMTDEVGYKLDEEEELDEGMFSPDINAGGNAVNIGGGSANGEMQMEEDEHPEDSESDFEDEGSEGSASPDADQWESIKSAFEDLERMFDEIEGGDGVEFEDDQSDDFGDAEESEDEFGDVQFGDEKVGEAYQMKKVAAPEKTEKAGVNKKSVVAPNAKSPVDGVKPVTIKDGTVDATDDKFENSDALDAKVEDHNNVMDNGKHVMKPAKTPKNTAEKSRSPLPKSQPKI</sequence>
<feature type="compositionally biased region" description="Basic and acidic residues" evidence="1">
    <location>
        <begin position="241"/>
        <end position="266"/>
    </location>
</feature>
<feature type="compositionally biased region" description="Acidic residues" evidence="1">
    <location>
        <begin position="43"/>
        <end position="67"/>
    </location>
</feature>
<dbReference type="Proteomes" id="UP000594095">
    <property type="component" value="Genome"/>
</dbReference>
<evidence type="ECO:0000313" key="2">
    <source>
        <dbReference type="EMBL" id="QOI71189.1"/>
    </source>
</evidence>
<feature type="region of interest" description="Disordered" evidence="1">
    <location>
        <begin position="201"/>
        <end position="293"/>
    </location>
</feature>
<name>A0A7L8ZMF2_9CAUD</name>
<feature type="region of interest" description="Disordered" evidence="1">
    <location>
        <begin position="42"/>
        <end position="188"/>
    </location>
</feature>
<evidence type="ECO:0000256" key="1">
    <source>
        <dbReference type="SAM" id="MobiDB-lite"/>
    </source>
</evidence>
<reference evidence="2 3" key="1">
    <citation type="submission" date="2020-08" db="EMBL/GenBank/DDBJ databases">
        <title>Complete genome sequence of Erwinia phage pEa_SNUABM_12.</title>
        <authorList>
            <person name="Kim S.G."/>
            <person name="Lee S.B."/>
            <person name="Park S.C."/>
        </authorList>
    </citation>
    <scope>NUCLEOTIDE SEQUENCE [LARGE SCALE GENOMIC DNA]</scope>
</reference>
<dbReference type="EMBL" id="MT939486">
    <property type="protein sequence ID" value="QOI71189.1"/>
    <property type="molecule type" value="Genomic_DNA"/>
</dbReference>
<feature type="compositionally biased region" description="Basic and acidic residues" evidence="1">
    <location>
        <begin position="144"/>
        <end position="153"/>
    </location>
</feature>
<gene>
    <name evidence="2" type="ORF">pEaSNUABM12_00251</name>
</gene>
<proteinExistence type="predicted"/>
<organism evidence="2 3">
    <name type="scientific">Erwinia phage pEa_SNUABM_12</name>
    <dbReference type="NCBI Taxonomy" id="2768773"/>
    <lineage>
        <taxon>Viruses</taxon>
        <taxon>Duplodnaviria</taxon>
        <taxon>Heunggongvirae</taxon>
        <taxon>Uroviricota</taxon>
        <taxon>Caudoviricetes</taxon>
        <taxon>Eneladusvirus</taxon>
        <taxon>Eneladusvirus BF</taxon>
    </lineage>
</organism>
<feature type="compositionally biased region" description="Acidic residues" evidence="1">
    <location>
        <begin position="154"/>
        <end position="182"/>
    </location>
</feature>
<protein>
    <submittedName>
        <fullName evidence="2">Putative structural protein</fullName>
    </submittedName>
</protein>
<feature type="compositionally biased region" description="Basic and acidic residues" evidence="1">
    <location>
        <begin position="201"/>
        <end position="210"/>
    </location>
</feature>
<accession>A0A7L8ZMF2</accession>
<evidence type="ECO:0000313" key="3">
    <source>
        <dbReference type="Proteomes" id="UP000594095"/>
    </source>
</evidence>
<feature type="compositionally biased region" description="Acidic residues" evidence="1">
    <location>
        <begin position="108"/>
        <end position="127"/>
    </location>
</feature>